<dbReference type="EMBL" id="PEYD01000020">
    <property type="protein sequence ID" value="PIS39601.1"/>
    <property type="molecule type" value="Genomic_DNA"/>
</dbReference>
<dbReference type="AlphaFoldDB" id="A0A2H0YM74"/>
<evidence type="ECO:0000313" key="2">
    <source>
        <dbReference type="EMBL" id="PIS39601.1"/>
    </source>
</evidence>
<accession>A0A2H0YM74</accession>
<name>A0A2H0YM74_9BACT</name>
<gene>
    <name evidence="2" type="ORF">COT33_01105</name>
</gene>
<organism evidence="2 3">
    <name type="scientific">Candidatus Nealsonbacteria bacterium CG08_land_8_20_14_0_20_38_20</name>
    <dbReference type="NCBI Taxonomy" id="1974705"/>
    <lineage>
        <taxon>Bacteria</taxon>
        <taxon>Candidatus Nealsoniibacteriota</taxon>
    </lineage>
</organism>
<evidence type="ECO:0000256" key="1">
    <source>
        <dbReference type="SAM" id="MobiDB-lite"/>
    </source>
</evidence>
<sequence length="310" mass="36310">MPFEESKIGGKIEKIQPAPKEIKDEKTAQEKALEALTEKIYARIKEVVGKEFQEKREKNLELLRKESFKKEDKYPVDELRESAKKYDFDEVLISEEVPKIASAFPGKILFFPEKYFSPLRKIKEFAPDFAKEGMDSVFSHQSQFLKGGAFEMGKELYKKTEEYFLITESIKAVPRLSDKMRARGIFLDKEVLKEIGREEKEKLRKMDEEMKRLNEKREIKVFEQDKLSAGSEEEAVDKIANLYVFLELMDDYRKDNDNIESILRRESLTLLSSPSKEEENFGEKLISKTKKIKSELRKKYEESKTGSMYG</sequence>
<protein>
    <submittedName>
        <fullName evidence="2">Uncharacterized protein</fullName>
    </submittedName>
</protein>
<proteinExistence type="predicted"/>
<dbReference type="Proteomes" id="UP000230088">
    <property type="component" value="Unassembled WGS sequence"/>
</dbReference>
<reference evidence="3" key="1">
    <citation type="submission" date="2017-09" db="EMBL/GenBank/DDBJ databases">
        <title>Depth-based differentiation of microbial function through sediment-hosted aquifers and enrichment of novel symbionts in the deep terrestrial subsurface.</title>
        <authorList>
            <person name="Probst A.J."/>
            <person name="Ladd B."/>
            <person name="Jarett J.K."/>
            <person name="Geller-Mcgrath D.E."/>
            <person name="Sieber C.M.K."/>
            <person name="Emerson J.B."/>
            <person name="Anantharaman K."/>
            <person name="Thomas B.C."/>
            <person name="Malmstrom R."/>
            <person name="Stieglmeier M."/>
            <person name="Klingl A."/>
            <person name="Woyke T."/>
            <person name="Ryan C.M."/>
            <person name="Banfield J.F."/>
        </authorList>
    </citation>
    <scope>NUCLEOTIDE SEQUENCE [LARGE SCALE GENOMIC DNA]</scope>
</reference>
<comment type="caution">
    <text evidence="2">The sequence shown here is derived from an EMBL/GenBank/DDBJ whole genome shotgun (WGS) entry which is preliminary data.</text>
</comment>
<feature type="region of interest" description="Disordered" evidence="1">
    <location>
        <begin position="1"/>
        <end position="23"/>
    </location>
</feature>
<evidence type="ECO:0000313" key="3">
    <source>
        <dbReference type="Proteomes" id="UP000230088"/>
    </source>
</evidence>